<dbReference type="InterPro" id="IPR007666">
    <property type="entry name" value="ADP_PFK/GK"/>
</dbReference>
<dbReference type="EMBL" id="UGGQ01000006">
    <property type="protein sequence ID" value="STO15501.1"/>
    <property type="molecule type" value="Genomic_DNA"/>
</dbReference>
<proteinExistence type="predicted"/>
<dbReference type="InterPro" id="IPR029056">
    <property type="entry name" value="Ribokinase-like"/>
</dbReference>
<keyword evidence="2" id="KW-0808">Transferase</keyword>
<dbReference type="AlphaFoldDB" id="A0A8G2M4M7"/>
<evidence type="ECO:0000256" key="4">
    <source>
        <dbReference type="ARBA" id="ARBA00022777"/>
    </source>
</evidence>
<reference evidence="7 8" key="1">
    <citation type="submission" date="2018-06" db="EMBL/GenBank/DDBJ databases">
        <authorList>
            <consortium name="Pathogen Informatics"/>
            <person name="Doyle S."/>
        </authorList>
    </citation>
    <scope>NUCLEOTIDE SEQUENCE [LARGE SCALE GENOMIC DNA]</scope>
    <source>
        <strain evidence="7 8">NCTC11819</strain>
    </source>
</reference>
<evidence type="ECO:0000256" key="6">
    <source>
        <dbReference type="ARBA" id="ARBA00023152"/>
    </source>
</evidence>
<dbReference type="RefSeq" id="WP_115325428.1">
    <property type="nucleotide sequence ID" value="NZ_CAMPNB010000010.1"/>
</dbReference>
<dbReference type="SUPFAM" id="SSF53613">
    <property type="entry name" value="Ribokinase-like"/>
    <property type="match status" value="1"/>
</dbReference>
<evidence type="ECO:0000313" key="8">
    <source>
        <dbReference type="Proteomes" id="UP000255284"/>
    </source>
</evidence>
<accession>A0A8G2M4M7</accession>
<evidence type="ECO:0000313" key="7">
    <source>
        <dbReference type="EMBL" id="STO15501.1"/>
    </source>
</evidence>
<protein>
    <submittedName>
        <fullName evidence="7">ADP-dependent glucokinase</fullName>
    </submittedName>
</protein>
<keyword evidence="3" id="KW-0479">Metal-binding</keyword>
<keyword evidence="5" id="KW-0460">Magnesium</keyword>
<dbReference type="GO" id="GO:0006096">
    <property type="term" value="P:glycolytic process"/>
    <property type="evidence" value="ECO:0007669"/>
    <property type="project" value="UniProtKB-KW"/>
</dbReference>
<evidence type="ECO:0000256" key="2">
    <source>
        <dbReference type="ARBA" id="ARBA00022679"/>
    </source>
</evidence>
<evidence type="ECO:0000256" key="1">
    <source>
        <dbReference type="ARBA" id="ARBA00022490"/>
    </source>
</evidence>
<keyword evidence="4 7" id="KW-0418">Kinase</keyword>
<dbReference type="Gene3D" id="3.40.1190.20">
    <property type="match status" value="1"/>
</dbReference>
<gene>
    <name evidence="7" type="ORF">NCTC11819_00038</name>
</gene>
<evidence type="ECO:0000256" key="5">
    <source>
        <dbReference type="ARBA" id="ARBA00022842"/>
    </source>
</evidence>
<name>A0A8G2M4M7_9ACTO</name>
<keyword evidence="1" id="KW-0963">Cytoplasm</keyword>
<dbReference type="PANTHER" id="PTHR21208:SF1">
    <property type="entry name" value="ADP-DEPENDENT GLUCOKINASE"/>
    <property type="match status" value="1"/>
</dbReference>
<organism evidence="7 8">
    <name type="scientific">Mobiluncus mulieris</name>
    <dbReference type="NCBI Taxonomy" id="2052"/>
    <lineage>
        <taxon>Bacteria</taxon>
        <taxon>Bacillati</taxon>
        <taxon>Actinomycetota</taxon>
        <taxon>Actinomycetes</taxon>
        <taxon>Actinomycetales</taxon>
        <taxon>Actinomycetaceae</taxon>
        <taxon>Mobiluncus</taxon>
    </lineage>
</organism>
<sequence>MRIVLGLTGCVDYEICWDSTVLQGLVTDMKLRVGELVRPSSISSIRDLVISILWYMEHGIGGEEYVISKNNLLEFADCFTYKVTLGGTAVRAGIALAKMGVGSIVHAVSSNPVFNNLIPDNIKLMCCENSNYADPHLIIQYPSDVEIVLADGCIRSKRPNRLIYVNDEPNALVTISPLLSDALRSADIFLISGINGIRDKVIIDKKCDEIALLSRNANPNMICVYEEAAFHVDSFKYDINSTLSGIIDIRSMNEDEAQKYLNLSINLYNPEEIIEMFTGLSRLFPNEVIVVHTQNWVAASGVSPKISANQIKEALSKGVYLASTRFLYGDDLDVNKYLYIKKQPYVYRAQILMDKLASSQIFGIPSIDINANYPTTIGLGDSFCGGLVWGLSELLEKDI</sequence>
<keyword evidence="6" id="KW-0324">Glycolysis</keyword>
<dbReference type="GO" id="GO:0046872">
    <property type="term" value="F:metal ion binding"/>
    <property type="evidence" value="ECO:0007669"/>
    <property type="project" value="UniProtKB-KW"/>
</dbReference>
<dbReference type="Proteomes" id="UP000255284">
    <property type="component" value="Unassembled WGS sequence"/>
</dbReference>
<dbReference type="PANTHER" id="PTHR21208">
    <property type="entry name" value="ADP-DEPENDENT GLUCOKINASE"/>
    <property type="match status" value="1"/>
</dbReference>
<dbReference type="GO" id="GO:0006006">
    <property type="term" value="P:glucose metabolic process"/>
    <property type="evidence" value="ECO:0007669"/>
    <property type="project" value="TreeGrafter"/>
</dbReference>
<dbReference type="Pfam" id="PF04587">
    <property type="entry name" value="ADP_PFK_GK"/>
    <property type="match status" value="1"/>
</dbReference>
<evidence type="ECO:0000256" key="3">
    <source>
        <dbReference type="ARBA" id="ARBA00022723"/>
    </source>
</evidence>
<dbReference type="GeneID" id="61167691"/>
<dbReference type="GO" id="GO:0043843">
    <property type="term" value="F:ADP-specific glucokinase activity"/>
    <property type="evidence" value="ECO:0007669"/>
    <property type="project" value="TreeGrafter"/>
</dbReference>
<dbReference type="PROSITE" id="PS51255">
    <property type="entry name" value="ADPK"/>
    <property type="match status" value="1"/>
</dbReference>
<comment type="caution">
    <text evidence="7">The sequence shown here is derived from an EMBL/GenBank/DDBJ whole genome shotgun (WGS) entry which is preliminary data.</text>
</comment>